<keyword evidence="5 10" id="KW-0156">Chromatin regulator</keyword>
<keyword evidence="8 10" id="KW-0539">Nucleus</keyword>
<dbReference type="PANTHER" id="PTHR10625">
    <property type="entry name" value="HISTONE DEACETYLASE HDAC1-RELATED"/>
    <property type="match status" value="1"/>
</dbReference>
<evidence type="ECO:0000256" key="11">
    <source>
        <dbReference type="PIRSR" id="PIRSR037913-1"/>
    </source>
</evidence>
<evidence type="ECO:0000313" key="16">
    <source>
        <dbReference type="EMBL" id="KAK4538382.1"/>
    </source>
</evidence>
<comment type="caution">
    <text evidence="16">The sequence shown here is derived from an EMBL/GenBank/DDBJ whole genome shotgun (WGS) entry which is preliminary data.</text>
</comment>
<evidence type="ECO:0000313" key="17">
    <source>
        <dbReference type="Proteomes" id="UP001301350"/>
    </source>
</evidence>
<dbReference type="GO" id="GO:0040029">
    <property type="term" value="P:epigenetic regulation of gene expression"/>
    <property type="evidence" value="ECO:0007669"/>
    <property type="project" value="TreeGrafter"/>
</dbReference>
<dbReference type="EMBL" id="JANCYW010000017">
    <property type="protein sequence ID" value="KAK4538382.1"/>
    <property type="molecule type" value="Genomic_DNA"/>
</dbReference>
<dbReference type="Pfam" id="PF00850">
    <property type="entry name" value="Hist_deacetyl"/>
    <property type="match status" value="1"/>
</dbReference>
<evidence type="ECO:0000256" key="9">
    <source>
        <dbReference type="ARBA" id="ARBA00061569"/>
    </source>
</evidence>
<comment type="similarity">
    <text evidence="9 10">Belongs to the histone deacetylase family. HD Type 1 subfamily.</text>
</comment>
<evidence type="ECO:0000256" key="10">
    <source>
        <dbReference type="PIRNR" id="PIRNR037913"/>
    </source>
</evidence>
<accession>A0AAV9J194</accession>
<feature type="binding site" evidence="13">
    <location>
        <position position="189"/>
    </location>
    <ligand>
        <name>a divalent metal cation</name>
        <dbReference type="ChEBI" id="CHEBI:60240"/>
    </ligand>
</feature>
<evidence type="ECO:0000256" key="14">
    <source>
        <dbReference type="SAM" id="MobiDB-lite"/>
    </source>
</evidence>
<protein>
    <recommendedName>
        <fullName evidence="2 10">Histone deacetylase</fullName>
        <ecNumber evidence="2 10">3.5.1.98</ecNumber>
    </recommendedName>
</protein>
<dbReference type="PIRSF" id="PIRSF037913">
    <property type="entry name" value="His_deacetylse_1"/>
    <property type="match status" value="1"/>
</dbReference>
<reference evidence="16 17" key="1">
    <citation type="submission" date="2022-07" db="EMBL/GenBank/DDBJ databases">
        <title>Genome-wide signatures of adaptation to extreme environments.</title>
        <authorList>
            <person name="Cho C.H."/>
            <person name="Yoon H.S."/>
        </authorList>
    </citation>
    <scope>NUCLEOTIDE SEQUENCE [LARGE SCALE GENOMIC DNA]</scope>
    <source>
        <strain evidence="16 17">DBV 063 E5</strain>
    </source>
</reference>
<dbReference type="InterPro" id="IPR037138">
    <property type="entry name" value="His_deacetylse_dom_sf"/>
</dbReference>
<dbReference type="InterPro" id="IPR003084">
    <property type="entry name" value="HDAC_I/II"/>
</dbReference>
<keyword evidence="3" id="KW-0678">Repressor</keyword>
<feature type="region of interest" description="Disordered" evidence="14">
    <location>
        <begin position="395"/>
        <end position="470"/>
    </location>
</feature>
<keyword evidence="13" id="KW-0479">Metal-binding</keyword>
<dbReference type="GO" id="GO:0000118">
    <property type="term" value="C:histone deacetylase complex"/>
    <property type="evidence" value="ECO:0007669"/>
    <property type="project" value="UniProtKB-ARBA"/>
</dbReference>
<dbReference type="GO" id="GO:0141221">
    <property type="term" value="F:histone deacetylase activity, hydrolytic mechanism"/>
    <property type="evidence" value="ECO:0007669"/>
    <property type="project" value="UniProtKB-EC"/>
</dbReference>
<dbReference type="PANTHER" id="PTHR10625:SF10">
    <property type="entry name" value="HISTONE DEACETYLASE HDAC1"/>
    <property type="match status" value="1"/>
</dbReference>
<evidence type="ECO:0000259" key="15">
    <source>
        <dbReference type="Pfam" id="PF00850"/>
    </source>
</evidence>
<evidence type="ECO:0000256" key="2">
    <source>
        <dbReference type="ARBA" id="ARBA00012111"/>
    </source>
</evidence>
<feature type="binding site" evidence="12">
    <location>
        <position position="110"/>
    </location>
    <ligand>
        <name>substrate</name>
    </ligand>
</feature>
<evidence type="ECO:0000256" key="8">
    <source>
        <dbReference type="ARBA" id="ARBA00023242"/>
    </source>
</evidence>
<gene>
    <name evidence="16" type="ORF">CDCA_CDCA17G4407</name>
</gene>
<keyword evidence="6 10" id="KW-0805">Transcription regulation</keyword>
<dbReference type="InterPro" id="IPR023801">
    <property type="entry name" value="His_deacetylse_dom"/>
</dbReference>
<evidence type="ECO:0000256" key="3">
    <source>
        <dbReference type="ARBA" id="ARBA00022491"/>
    </source>
</evidence>
<dbReference type="GO" id="GO:0046872">
    <property type="term" value="F:metal ion binding"/>
    <property type="evidence" value="ECO:0007669"/>
    <property type="project" value="UniProtKB-KW"/>
</dbReference>
<evidence type="ECO:0000256" key="13">
    <source>
        <dbReference type="PIRSR" id="PIRSR037913-3"/>
    </source>
</evidence>
<dbReference type="FunFam" id="3.40.800.20:FF:000001">
    <property type="entry name" value="Histone deacetylase"/>
    <property type="match status" value="1"/>
</dbReference>
<keyword evidence="17" id="KW-1185">Reference proteome</keyword>
<dbReference type="PRINTS" id="PR01271">
    <property type="entry name" value="HISDACETLASE"/>
</dbReference>
<comment type="catalytic activity">
    <reaction evidence="10">
        <text>N(6)-acetyl-L-lysyl-[histone] + H2O = L-lysyl-[histone] + acetate</text>
        <dbReference type="Rhea" id="RHEA:58196"/>
        <dbReference type="Rhea" id="RHEA-COMP:9845"/>
        <dbReference type="Rhea" id="RHEA-COMP:11338"/>
        <dbReference type="ChEBI" id="CHEBI:15377"/>
        <dbReference type="ChEBI" id="CHEBI:29969"/>
        <dbReference type="ChEBI" id="CHEBI:30089"/>
        <dbReference type="ChEBI" id="CHEBI:61930"/>
        <dbReference type="EC" id="3.5.1.98"/>
    </reaction>
</comment>
<dbReference type="InterPro" id="IPR000286">
    <property type="entry name" value="HDACs"/>
</dbReference>
<feature type="domain" description="Histone deacetylase" evidence="15">
    <location>
        <begin position="36"/>
        <end position="330"/>
    </location>
</feature>
<dbReference type="InterPro" id="IPR023696">
    <property type="entry name" value="Ureohydrolase_dom_sf"/>
</dbReference>
<comment type="subcellular location">
    <subcellularLocation>
        <location evidence="1 10">Nucleus</location>
    </subcellularLocation>
</comment>
<feature type="compositionally biased region" description="Pro residues" evidence="14">
    <location>
        <begin position="461"/>
        <end position="470"/>
    </location>
</feature>
<evidence type="ECO:0000256" key="7">
    <source>
        <dbReference type="ARBA" id="ARBA00023163"/>
    </source>
</evidence>
<feature type="active site" description="Proton acceptor" evidence="11">
    <location>
        <position position="152"/>
    </location>
</feature>
<sequence length="470" mass="51925">MSERLASQAVHAADSRARVAYFMDHHVGGYYYGQHHPMKPHRVAMTHNLCLAYGLYRHMEVYRPRAAAAEECKKFHAADYIDFLRRVTPDNAESLLEALQRFNVGRQYGDCPIFDGIWDFCATSAGGSIDGARKLMSGANDIAVNWAGGLHHAKKSEASGFCYVNDIVLAILELLRLHARVLYVDIDVHHGDGVEEAFYTTDRVMTVSFHKYGDNFFPGTGDVWDRGFGAGEGYALNVPLKDGIDDASFQRLFQPVMSKVIEVYQPGAIVMQCGADSLAHDRLGCFNLTVKGHGQCVAYIRSFRIPLLVLGGGGYNIRNVARCWLYETSVLVDVPADAQIPYNDYWEYFAPDYSLHIQPSAELENQNTAEYLDKVKSKVLEQVRQLRGAPAVQMQHMPPTLLPADEEDEGEEEEEEEEADLPMMGGGGGRQPPTLWHAPSPAAVLPPGAVSSREPTAASEAPPPTPSPQP</sequence>
<feature type="compositionally biased region" description="Acidic residues" evidence="14">
    <location>
        <begin position="404"/>
        <end position="420"/>
    </location>
</feature>
<name>A0AAV9J194_CYACA</name>
<evidence type="ECO:0000256" key="4">
    <source>
        <dbReference type="ARBA" id="ARBA00022801"/>
    </source>
</evidence>
<keyword evidence="7 10" id="KW-0804">Transcription</keyword>
<dbReference type="SUPFAM" id="SSF52768">
    <property type="entry name" value="Arginase/deacetylase"/>
    <property type="match status" value="1"/>
</dbReference>
<proteinExistence type="inferred from homology"/>
<evidence type="ECO:0000256" key="6">
    <source>
        <dbReference type="ARBA" id="ARBA00023015"/>
    </source>
</evidence>
<keyword evidence="4 10" id="KW-0378">Hydrolase</keyword>
<evidence type="ECO:0000256" key="1">
    <source>
        <dbReference type="ARBA" id="ARBA00004123"/>
    </source>
</evidence>
<feature type="binding site" evidence="12">
    <location>
        <position position="315"/>
    </location>
    <ligand>
        <name>substrate</name>
    </ligand>
</feature>
<feature type="binding site" evidence="12">
    <location>
        <position position="160"/>
    </location>
    <ligand>
        <name>substrate</name>
    </ligand>
</feature>
<organism evidence="16 17">
    <name type="scientific">Cyanidium caldarium</name>
    <name type="common">Red alga</name>
    <dbReference type="NCBI Taxonomy" id="2771"/>
    <lineage>
        <taxon>Eukaryota</taxon>
        <taxon>Rhodophyta</taxon>
        <taxon>Bangiophyceae</taxon>
        <taxon>Cyanidiales</taxon>
        <taxon>Cyanidiaceae</taxon>
        <taxon>Cyanidium</taxon>
    </lineage>
</organism>
<dbReference type="EC" id="3.5.1.98" evidence="2 10"/>
<evidence type="ECO:0000256" key="5">
    <source>
        <dbReference type="ARBA" id="ARBA00022853"/>
    </source>
</evidence>
<dbReference type="AlphaFoldDB" id="A0AAV9J194"/>
<dbReference type="Gene3D" id="3.40.800.20">
    <property type="entry name" value="Histone deacetylase domain"/>
    <property type="match status" value="1"/>
</dbReference>
<dbReference type="PRINTS" id="PR01270">
    <property type="entry name" value="HDASUPER"/>
</dbReference>
<evidence type="ECO:0000256" key="12">
    <source>
        <dbReference type="PIRSR" id="PIRSR037913-2"/>
    </source>
</evidence>
<feature type="binding site" evidence="13">
    <location>
        <position position="276"/>
    </location>
    <ligand>
        <name>a divalent metal cation</name>
        <dbReference type="ChEBI" id="CHEBI:60240"/>
    </ligand>
</feature>
<feature type="binding site" evidence="13">
    <location>
        <position position="187"/>
    </location>
    <ligand>
        <name>a divalent metal cation</name>
        <dbReference type="ChEBI" id="CHEBI:60240"/>
    </ligand>
</feature>
<dbReference type="Proteomes" id="UP001301350">
    <property type="component" value="Unassembled WGS sequence"/>
</dbReference>